<dbReference type="Proteomes" id="UP001230504">
    <property type="component" value="Unassembled WGS sequence"/>
</dbReference>
<organism evidence="1 2">
    <name type="scientific">Colletotrichum navitas</name>
    <dbReference type="NCBI Taxonomy" id="681940"/>
    <lineage>
        <taxon>Eukaryota</taxon>
        <taxon>Fungi</taxon>
        <taxon>Dikarya</taxon>
        <taxon>Ascomycota</taxon>
        <taxon>Pezizomycotina</taxon>
        <taxon>Sordariomycetes</taxon>
        <taxon>Hypocreomycetidae</taxon>
        <taxon>Glomerellales</taxon>
        <taxon>Glomerellaceae</taxon>
        <taxon>Colletotrichum</taxon>
        <taxon>Colletotrichum graminicola species complex</taxon>
    </lineage>
</organism>
<gene>
    <name evidence="1" type="ORF">LY79DRAFT_582457</name>
</gene>
<dbReference type="RefSeq" id="XP_060410646.1">
    <property type="nucleotide sequence ID" value="XM_060560259.1"/>
</dbReference>
<dbReference type="GeneID" id="85444499"/>
<proteinExistence type="predicted"/>
<reference evidence="1" key="1">
    <citation type="submission" date="2021-06" db="EMBL/GenBank/DDBJ databases">
        <title>Comparative genomics, transcriptomics and evolutionary studies reveal genomic signatures of adaptation to plant cell wall in hemibiotrophic fungi.</title>
        <authorList>
            <consortium name="DOE Joint Genome Institute"/>
            <person name="Baroncelli R."/>
            <person name="Diaz J.F."/>
            <person name="Benocci T."/>
            <person name="Peng M."/>
            <person name="Battaglia E."/>
            <person name="Haridas S."/>
            <person name="Andreopoulos W."/>
            <person name="Labutti K."/>
            <person name="Pangilinan J."/>
            <person name="Floch G.L."/>
            <person name="Makela M.R."/>
            <person name="Henrissat B."/>
            <person name="Grigoriev I.V."/>
            <person name="Crouch J.A."/>
            <person name="De Vries R.P."/>
            <person name="Sukno S.A."/>
            <person name="Thon M.R."/>
        </authorList>
    </citation>
    <scope>NUCLEOTIDE SEQUENCE</scope>
    <source>
        <strain evidence="1">CBS 125086</strain>
    </source>
</reference>
<name>A0AAD8PT29_9PEZI</name>
<dbReference type="EMBL" id="JAHLJV010000065">
    <property type="protein sequence ID" value="KAK1579523.1"/>
    <property type="molecule type" value="Genomic_DNA"/>
</dbReference>
<comment type="caution">
    <text evidence="1">The sequence shown here is derived from an EMBL/GenBank/DDBJ whole genome shotgun (WGS) entry which is preliminary data.</text>
</comment>
<accession>A0AAD8PT29</accession>
<evidence type="ECO:0000313" key="2">
    <source>
        <dbReference type="Proteomes" id="UP001230504"/>
    </source>
</evidence>
<protein>
    <submittedName>
        <fullName evidence="1">Uncharacterized protein</fullName>
    </submittedName>
</protein>
<dbReference type="AlphaFoldDB" id="A0AAD8PT29"/>
<sequence length="107" mass="12187">MADSWHRTDAAKRFGLAHRVIIVARMWFLSLGSWGNDYDRPVGMTWRDMAGNAGARLQASILIPQFNSAPLSSAPHRPTDKWRRIQQHQRPCLILIIRKIADAGRGR</sequence>
<keyword evidence="2" id="KW-1185">Reference proteome</keyword>
<evidence type="ECO:0000313" key="1">
    <source>
        <dbReference type="EMBL" id="KAK1579523.1"/>
    </source>
</evidence>